<organism evidence="1 2">
    <name type="scientific">Vigna angularis var. angularis</name>
    <dbReference type="NCBI Taxonomy" id="157739"/>
    <lineage>
        <taxon>Eukaryota</taxon>
        <taxon>Viridiplantae</taxon>
        <taxon>Streptophyta</taxon>
        <taxon>Embryophyta</taxon>
        <taxon>Tracheophyta</taxon>
        <taxon>Spermatophyta</taxon>
        <taxon>Magnoliopsida</taxon>
        <taxon>eudicotyledons</taxon>
        <taxon>Gunneridae</taxon>
        <taxon>Pentapetalae</taxon>
        <taxon>rosids</taxon>
        <taxon>fabids</taxon>
        <taxon>Fabales</taxon>
        <taxon>Fabaceae</taxon>
        <taxon>Papilionoideae</taxon>
        <taxon>50 kb inversion clade</taxon>
        <taxon>NPAAA clade</taxon>
        <taxon>indigoferoid/millettioid clade</taxon>
        <taxon>Phaseoleae</taxon>
        <taxon>Vigna</taxon>
    </lineage>
</organism>
<reference evidence="1 2" key="1">
    <citation type="journal article" date="2015" name="Sci. Rep.">
        <title>The power of single molecule real-time sequencing technology in the de novo assembly of a eukaryotic genome.</title>
        <authorList>
            <person name="Sakai H."/>
            <person name="Naito K."/>
            <person name="Ogiso-Tanaka E."/>
            <person name="Takahashi Y."/>
            <person name="Iseki K."/>
            <person name="Muto C."/>
            <person name="Satou K."/>
            <person name="Teruya K."/>
            <person name="Shiroma A."/>
            <person name="Shimoji M."/>
            <person name="Hirano T."/>
            <person name="Itoh T."/>
            <person name="Kaga A."/>
            <person name="Tomooka N."/>
        </authorList>
    </citation>
    <scope>NUCLEOTIDE SEQUENCE [LARGE SCALE GENOMIC DNA]</scope>
    <source>
        <strain evidence="2">cv. Shumari</strain>
    </source>
</reference>
<evidence type="ECO:0000313" key="2">
    <source>
        <dbReference type="Proteomes" id="UP000291084"/>
    </source>
</evidence>
<keyword evidence="2" id="KW-1185">Reference proteome</keyword>
<dbReference type="Proteomes" id="UP000291084">
    <property type="component" value="Chromosome 9"/>
</dbReference>
<proteinExistence type="predicted"/>
<evidence type="ECO:0000313" key="1">
    <source>
        <dbReference type="EMBL" id="BAT97952.1"/>
    </source>
</evidence>
<accession>A0A0S3SYU3</accession>
<dbReference type="EMBL" id="AP015042">
    <property type="protein sequence ID" value="BAT97952.1"/>
    <property type="molecule type" value="Genomic_DNA"/>
</dbReference>
<protein>
    <submittedName>
        <fullName evidence="1">Uncharacterized protein</fullName>
    </submittedName>
</protein>
<name>A0A0S3SYU3_PHAAN</name>
<gene>
    <name evidence="1" type="primary">Vigan.09G154500</name>
    <name evidence="1" type="ORF">VIGAN_09154500</name>
</gene>
<sequence length="121" mass="13913">MFCHELSNMVAPTLLNACKAINFFREFISNVATSFLLIVGCGPLHFHPSSSYAYTLHSPPSQKEFSKGGSHFPFALQGRKFMWMVWYGRGIHFENVAAHLLLTKNRELTCKWSFLFSIQYM</sequence>
<dbReference type="AlphaFoldDB" id="A0A0S3SYU3"/>